<dbReference type="Proteomes" id="UP000657918">
    <property type="component" value="Unassembled WGS sequence"/>
</dbReference>
<dbReference type="AlphaFoldDB" id="A0A835J2I0"/>
<feature type="compositionally biased region" description="Basic and acidic residues" evidence="1">
    <location>
        <begin position="1"/>
        <end position="14"/>
    </location>
</feature>
<evidence type="ECO:0000313" key="2">
    <source>
        <dbReference type="EMBL" id="KAF9662293.1"/>
    </source>
</evidence>
<dbReference type="EMBL" id="JADGMS010000018">
    <property type="protein sequence ID" value="KAF9662293.1"/>
    <property type="molecule type" value="Genomic_DNA"/>
</dbReference>
<dbReference type="OrthoDB" id="689054at2759"/>
<name>A0A835J2I0_9ROSI</name>
<evidence type="ECO:0000313" key="3">
    <source>
        <dbReference type="Proteomes" id="UP000657918"/>
    </source>
</evidence>
<gene>
    <name evidence="2" type="ORF">SADUNF_Sadunf18G0037900</name>
</gene>
<protein>
    <submittedName>
        <fullName evidence="2">Uncharacterized protein</fullName>
    </submittedName>
</protein>
<keyword evidence="3" id="KW-1185">Reference proteome</keyword>
<sequence>MKLEIKRKSKKNIEGEGNNVQRERTYNLRKRMVTEGILEITMVFGEEEEMAIRFGEVEKLWLELSQTGHLCFGRVSFTSASARAIGEAN</sequence>
<reference evidence="2 3" key="1">
    <citation type="submission" date="2020-10" db="EMBL/GenBank/DDBJ databases">
        <title>Plant Genome Project.</title>
        <authorList>
            <person name="Zhang R.-G."/>
        </authorList>
    </citation>
    <scope>NUCLEOTIDE SEQUENCE [LARGE SCALE GENOMIC DNA]</scope>
    <source>
        <strain evidence="2">FAFU-HL-1</strain>
        <tissue evidence="2">Leaf</tissue>
    </source>
</reference>
<accession>A0A835J2I0</accession>
<organism evidence="2 3">
    <name type="scientific">Salix dunnii</name>
    <dbReference type="NCBI Taxonomy" id="1413687"/>
    <lineage>
        <taxon>Eukaryota</taxon>
        <taxon>Viridiplantae</taxon>
        <taxon>Streptophyta</taxon>
        <taxon>Embryophyta</taxon>
        <taxon>Tracheophyta</taxon>
        <taxon>Spermatophyta</taxon>
        <taxon>Magnoliopsida</taxon>
        <taxon>eudicotyledons</taxon>
        <taxon>Gunneridae</taxon>
        <taxon>Pentapetalae</taxon>
        <taxon>rosids</taxon>
        <taxon>fabids</taxon>
        <taxon>Malpighiales</taxon>
        <taxon>Salicaceae</taxon>
        <taxon>Saliceae</taxon>
        <taxon>Salix</taxon>
    </lineage>
</organism>
<comment type="caution">
    <text evidence="2">The sequence shown here is derived from an EMBL/GenBank/DDBJ whole genome shotgun (WGS) entry which is preliminary data.</text>
</comment>
<evidence type="ECO:0000256" key="1">
    <source>
        <dbReference type="SAM" id="MobiDB-lite"/>
    </source>
</evidence>
<feature type="region of interest" description="Disordered" evidence="1">
    <location>
        <begin position="1"/>
        <end position="21"/>
    </location>
</feature>
<proteinExistence type="predicted"/>